<reference evidence="2 3" key="1">
    <citation type="journal article" date="2019" name="Nat. Microbiol.">
        <title>Mediterranean grassland soil C-N compound turnover is dependent on rainfall and depth, and is mediated by genomically divergent microorganisms.</title>
        <authorList>
            <person name="Diamond S."/>
            <person name="Andeer P.F."/>
            <person name="Li Z."/>
            <person name="Crits-Christoph A."/>
            <person name="Burstein D."/>
            <person name="Anantharaman K."/>
            <person name="Lane K.R."/>
            <person name="Thomas B.C."/>
            <person name="Pan C."/>
            <person name="Northen T.R."/>
            <person name="Banfield J.F."/>
        </authorList>
    </citation>
    <scope>NUCLEOTIDE SEQUENCE [LARGE SCALE GENOMIC DNA]</scope>
    <source>
        <strain evidence="2">NP_6</strain>
    </source>
</reference>
<sequence length="172" mass="18558">MGRRRGDRSGARAPCLMRARRPQSPVPGERDFPPGTENWRAHSRRGRWRMNDSDPDLLGNLRSVHVNRRAFLKAAATTAAGAAIASRGLPAYPQTSSAAPLTSAMLLPAGQFGSQTGGGTPRRGGTLIYGMEGPSDILDPQAAGCWLTYRVTYQIFEGLITEDLSKIDRPAP</sequence>
<organism evidence="2 3">
    <name type="scientific">Candidatus Segetimicrobium genomatis</name>
    <dbReference type="NCBI Taxonomy" id="2569760"/>
    <lineage>
        <taxon>Bacteria</taxon>
        <taxon>Bacillati</taxon>
        <taxon>Candidatus Sysuimicrobiota</taxon>
        <taxon>Candidatus Sysuimicrobiia</taxon>
        <taxon>Candidatus Sysuimicrobiales</taxon>
        <taxon>Candidatus Segetimicrobiaceae</taxon>
        <taxon>Candidatus Segetimicrobium</taxon>
    </lineage>
</organism>
<name>A0A537JM69_9BACT</name>
<evidence type="ECO:0000256" key="1">
    <source>
        <dbReference type="SAM" id="MobiDB-lite"/>
    </source>
</evidence>
<feature type="region of interest" description="Disordered" evidence="1">
    <location>
        <begin position="1"/>
        <end position="44"/>
    </location>
</feature>
<dbReference type="PROSITE" id="PS51318">
    <property type="entry name" value="TAT"/>
    <property type="match status" value="1"/>
</dbReference>
<dbReference type="EMBL" id="VBAN01000051">
    <property type="protein sequence ID" value="TMI84651.1"/>
    <property type="molecule type" value="Genomic_DNA"/>
</dbReference>
<dbReference type="NCBIfam" id="TIGR01409">
    <property type="entry name" value="TAT_signal_seq"/>
    <property type="match status" value="1"/>
</dbReference>
<feature type="non-terminal residue" evidence="2">
    <location>
        <position position="172"/>
    </location>
</feature>
<comment type="caution">
    <text evidence="2">The sequence shown here is derived from an EMBL/GenBank/DDBJ whole genome shotgun (WGS) entry which is preliminary data.</text>
</comment>
<evidence type="ECO:0000313" key="3">
    <source>
        <dbReference type="Proteomes" id="UP000318093"/>
    </source>
</evidence>
<proteinExistence type="predicted"/>
<dbReference type="AlphaFoldDB" id="A0A537JM69"/>
<accession>A0A537JM69</accession>
<protein>
    <submittedName>
        <fullName evidence="2">Twin-arginine translocation signal domain-containing protein</fullName>
    </submittedName>
</protein>
<dbReference type="InterPro" id="IPR019546">
    <property type="entry name" value="TAT_signal_bac_arc"/>
</dbReference>
<evidence type="ECO:0000313" key="2">
    <source>
        <dbReference type="EMBL" id="TMI84651.1"/>
    </source>
</evidence>
<gene>
    <name evidence="2" type="ORF">E6H03_01600</name>
</gene>
<dbReference type="Proteomes" id="UP000318093">
    <property type="component" value="Unassembled WGS sequence"/>
</dbReference>
<dbReference type="InterPro" id="IPR006311">
    <property type="entry name" value="TAT_signal"/>
</dbReference>